<evidence type="ECO:0000256" key="1">
    <source>
        <dbReference type="ARBA" id="ARBA00004604"/>
    </source>
</evidence>
<dbReference type="AlphaFoldDB" id="A0A2J7ZT86"/>
<evidence type="ECO:0000313" key="5">
    <source>
        <dbReference type="EMBL" id="PNH03485.1"/>
    </source>
</evidence>
<comment type="subcellular location">
    <subcellularLocation>
        <location evidence="1">Nucleus</location>
        <location evidence="1">Nucleolus</location>
    </subcellularLocation>
</comment>
<keyword evidence="6" id="KW-1185">Reference proteome</keyword>
<feature type="region of interest" description="Disordered" evidence="3">
    <location>
        <begin position="139"/>
        <end position="175"/>
    </location>
</feature>
<dbReference type="PANTHER" id="PTHR21686">
    <property type="entry name" value="DEOXYNUCLEOTIDYLTRANSFERASE TERMINAL-INTERACTING PROTEIN 2"/>
    <property type="match status" value="1"/>
</dbReference>
<dbReference type="InterPro" id="IPR039883">
    <property type="entry name" value="Fcf2/DNTTIP2"/>
</dbReference>
<dbReference type="GO" id="GO:0005730">
    <property type="term" value="C:nucleolus"/>
    <property type="evidence" value="ECO:0007669"/>
    <property type="project" value="UniProtKB-SubCell"/>
</dbReference>
<evidence type="ECO:0000256" key="2">
    <source>
        <dbReference type="ARBA" id="ARBA00023242"/>
    </source>
</evidence>
<evidence type="ECO:0000313" key="6">
    <source>
        <dbReference type="Proteomes" id="UP000236333"/>
    </source>
</evidence>
<sequence length="350" mass="38278">MVATRRSGQKPEPQDASQEGSGPSTSSQPARTGAGGRGARGRPRAAAAAQEQDIHPLQPIEEHTAHGHAEQQGQEDAQTSARPLQAEQEPRASNGAFGAERRASQINAADSTDDDDDSDDDIVGPNLMDQLALSLRAALQARSGAREASPPPGAAKQLQREPEQKLGLSSNPDHIQWQPDLQRVKELVPAHQRVAPGTGGDKESGLAKQLLAPPRCKDSDAAGGGKAKPRWHQLPATKITPEIKQELRLLRLRGAYDPKRFYKSFDETKFPKHFQIGTVLDNPQDYYSSRLASRERGASITQELLADPAVGRSRKKRYARLQTDATKYQKVKKRKTDLKRAAPKPKRPKH</sequence>
<dbReference type="PANTHER" id="PTHR21686:SF12">
    <property type="entry name" value="DEOXYNUCLEOTIDYLTRANSFERASE TERMINAL-INTERACTING PROTEIN 2"/>
    <property type="match status" value="1"/>
</dbReference>
<feature type="compositionally biased region" description="Acidic residues" evidence="3">
    <location>
        <begin position="111"/>
        <end position="122"/>
    </location>
</feature>
<accession>A0A2J7ZT86</accession>
<feature type="domain" description="Fcf2 pre-rRNA processing C-terminal" evidence="4">
    <location>
        <begin position="227"/>
        <end position="317"/>
    </location>
</feature>
<dbReference type="Pfam" id="PF08698">
    <property type="entry name" value="Fcf2"/>
    <property type="match status" value="1"/>
</dbReference>
<feature type="region of interest" description="Disordered" evidence="3">
    <location>
        <begin position="311"/>
        <end position="350"/>
    </location>
</feature>
<evidence type="ECO:0000256" key="3">
    <source>
        <dbReference type="SAM" id="MobiDB-lite"/>
    </source>
</evidence>
<comment type="caution">
    <text evidence="5">The sequence shown here is derived from an EMBL/GenBank/DDBJ whole genome shotgun (WGS) entry which is preliminary data.</text>
</comment>
<organism evidence="5 6">
    <name type="scientific">Tetrabaena socialis</name>
    <dbReference type="NCBI Taxonomy" id="47790"/>
    <lineage>
        <taxon>Eukaryota</taxon>
        <taxon>Viridiplantae</taxon>
        <taxon>Chlorophyta</taxon>
        <taxon>core chlorophytes</taxon>
        <taxon>Chlorophyceae</taxon>
        <taxon>CS clade</taxon>
        <taxon>Chlamydomonadales</taxon>
        <taxon>Tetrabaenaceae</taxon>
        <taxon>Tetrabaena</taxon>
    </lineage>
</organism>
<dbReference type="Proteomes" id="UP000236333">
    <property type="component" value="Unassembled WGS sequence"/>
</dbReference>
<feature type="compositionally biased region" description="Polar residues" evidence="3">
    <location>
        <begin position="71"/>
        <end position="82"/>
    </location>
</feature>
<dbReference type="EMBL" id="PGGS01000497">
    <property type="protein sequence ID" value="PNH03485.1"/>
    <property type="molecule type" value="Genomic_DNA"/>
</dbReference>
<keyword evidence="2" id="KW-0539">Nucleus</keyword>
<dbReference type="InterPro" id="IPR014810">
    <property type="entry name" value="Fcf2_C"/>
</dbReference>
<dbReference type="OrthoDB" id="427886at2759"/>
<evidence type="ECO:0000259" key="4">
    <source>
        <dbReference type="Pfam" id="PF08698"/>
    </source>
</evidence>
<name>A0A2J7ZT86_9CHLO</name>
<dbReference type="GO" id="GO:0003723">
    <property type="term" value="F:RNA binding"/>
    <property type="evidence" value="ECO:0007669"/>
    <property type="project" value="TreeGrafter"/>
</dbReference>
<dbReference type="GO" id="GO:0006396">
    <property type="term" value="P:RNA processing"/>
    <property type="evidence" value="ECO:0007669"/>
    <property type="project" value="TreeGrafter"/>
</dbReference>
<keyword evidence="5" id="KW-0808">Transferase</keyword>
<reference evidence="5 6" key="1">
    <citation type="journal article" date="2017" name="Mol. Biol. Evol.">
        <title>The 4-celled Tetrabaena socialis nuclear genome reveals the essential components for genetic control of cell number at the origin of multicellularity in the volvocine lineage.</title>
        <authorList>
            <person name="Featherston J."/>
            <person name="Arakaki Y."/>
            <person name="Hanschen E.R."/>
            <person name="Ferris P.J."/>
            <person name="Michod R.E."/>
            <person name="Olson B.J.S.C."/>
            <person name="Nozaki H."/>
            <person name="Durand P.M."/>
        </authorList>
    </citation>
    <scope>NUCLEOTIDE SEQUENCE [LARGE SCALE GENOMIC DNA]</scope>
    <source>
        <strain evidence="5 6">NIES-571</strain>
    </source>
</reference>
<feature type="compositionally biased region" description="Basic residues" evidence="3">
    <location>
        <begin position="329"/>
        <end position="350"/>
    </location>
</feature>
<feature type="region of interest" description="Disordered" evidence="3">
    <location>
        <begin position="1"/>
        <end position="127"/>
    </location>
</feature>
<gene>
    <name evidence="5" type="ORF">TSOC_010454</name>
</gene>
<feature type="compositionally biased region" description="Polar residues" evidence="3">
    <location>
        <begin position="15"/>
        <end position="29"/>
    </location>
</feature>
<feature type="compositionally biased region" description="Basic and acidic residues" evidence="3">
    <location>
        <begin position="60"/>
        <end position="69"/>
    </location>
</feature>
<protein>
    <submittedName>
        <fullName evidence="5">Deoxynucleotidyltransferase terminal-interacting protein 2</fullName>
    </submittedName>
</protein>
<proteinExistence type="predicted"/>
<dbReference type="GO" id="GO:0016740">
    <property type="term" value="F:transferase activity"/>
    <property type="evidence" value="ECO:0007669"/>
    <property type="project" value="UniProtKB-KW"/>
</dbReference>